<dbReference type="EMBL" id="JBHSBA010000003">
    <property type="protein sequence ID" value="MFC4124276.1"/>
    <property type="molecule type" value="Genomic_DNA"/>
</dbReference>
<evidence type="ECO:0000313" key="2">
    <source>
        <dbReference type="Proteomes" id="UP001595767"/>
    </source>
</evidence>
<dbReference type="RefSeq" id="WP_378546073.1">
    <property type="nucleotide sequence ID" value="NZ_JBHSBA010000003.1"/>
</dbReference>
<evidence type="ECO:0000313" key="1">
    <source>
        <dbReference type="EMBL" id="MFC4124276.1"/>
    </source>
</evidence>
<name>A0ABV8L0K9_9NOCA</name>
<reference evidence="2" key="1">
    <citation type="journal article" date="2019" name="Int. J. Syst. Evol. Microbiol.">
        <title>The Global Catalogue of Microorganisms (GCM) 10K type strain sequencing project: providing services to taxonomists for standard genome sequencing and annotation.</title>
        <authorList>
            <consortium name="The Broad Institute Genomics Platform"/>
            <consortium name="The Broad Institute Genome Sequencing Center for Infectious Disease"/>
            <person name="Wu L."/>
            <person name="Ma J."/>
        </authorList>
    </citation>
    <scope>NUCLEOTIDE SEQUENCE [LARGE SCALE GENOMIC DNA]</scope>
    <source>
        <strain evidence="2">CGMCC 4.7204</strain>
    </source>
</reference>
<accession>A0ABV8L0K9</accession>
<protein>
    <submittedName>
        <fullName evidence="1">Uncharacterized protein</fullName>
    </submittedName>
</protein>
<keyword evidence="2" id="KW-1185">Reference proteome</keyword>
<comment type="caution">
    <text evidence="1">The sequence shown here is derived from an EMBL/GenBank/DDBJ whole genome shotgun (WGS) entry which is preliminary data.</text>
</comment>
<sequence length="76" mass="8389">MTAQWWTAANPMLAFRDRAKIEDPSKLIADAIRAGVDFSRLAAPTKQDRQSLRALKLAVSATRRVQALGSPRTPVQ</sequence>
<dbReference type="Proteomes" id="UP001595767">
    <property type="component" value="Unassembled WGS sequence"/>
</dbReference>
<gene>
    <name evidence="1" type="ORF">ACFOW8_04985</name>
</gene>
<proteinExistence type="predicted"/>
<organism evidence="1 2">
    <name type="scientific">Nocardia rhizosphaerae</name>
    <dbReference type="NCBI Taxonomy" id="1691571"/>
    <lineage>
        <taxon>Bacteria</taxon>
        <taxon>Bacillati</taxon>
        <taxon>Actinomycetota</taxon>
        <taxon>Actinomycetes</taxon>
        <taxon>Mycobacteriales</taxon>
        <taxon>Nocardiaceae</taxon>
        <taxon>Nocardia</taxon>
    </lineage>
</organism>